<dbReference type="Gene3D" id="3.40.50.880">
    <property type="match status" value="1"/>
</dbReference>
<accession>A0A449A5W1</accession>
<evidence type="ECO:0000313" key="2">
    <source>
        <dbReference type="EMBL" id="VEU59543.1"/>
    </source>
</evidence>
<dbReference type="InterPro" id="IPR029062">
    <property type="entry name" value="Class_I_gatase-like"/>
</dbReference>
<feature type="domain" description="DJ-1/PfpI" evidence="1">
    <location>
        <begin position="3"/>
        <end position="167"/>
    </location>
</feature>
<dbReference type="OrthoDB" id="9800516at2"/>
<organism evidence="2 3">
    <name type="scientific">Mesomycoplasma neurolyticum</name>
    <dbReference type="NCBI Taxonomy" id="2120"/>
    <lineage>
        <taxon>Bacteria</taxon>
        <taxon>Bacillati</taxon>
        <taxon>Mycoplasmatota</taxon>
        <taxon>Mycoplasmoidales</taxon>
        <taxon>Metamycoplasmataceae</taxon>
        <taxon>Mesomycoplasma</taxon>
    </lineage>
</organism>
<dbReference type="GO" id="GO:0006508">
    <property type="term" value="P:proteolysis"/>
    <property type="evidence" value="ECO:0007669"/>
    <property type="project" value="UniProtKB-KW"/>
</dbReference>
<dbReference type="GO" id="GO:0008233">
    <property type="term" value="F:peptidase activity"/>
    <property type="evidence" value="ECO:0007669"/>
    <property type="project" value="UniProtKB-KW"/>
</dbReference>
<dbReference type="KEGG" id="mnu:NCTC10166_00521"/>
<keyword evidence="3" id="KW-1185">Reference proteome</keyword>
<dbReference type="InterPro" id="IPR002818">
    <property type="entry name" value="DJ-1/PfpI"/>
</dbReference>
<reference evidence="2 3" key="1">
    <citation type="submission" date="2019-01" db="EMBL/GenBank/DDBJ databases">
        <authorList>
            <consortium name="Pathogen Informatics"/>
        </authorList>
    </citation>
    <scope>NUCLEOTIDE SEQUENCE [LARGE SCALE GENOMIC DNA]</scope>
    <source>
        <strain evidence="2 3">NCTC10166</strain>
    </source>
</reference>
<gene>
    <name evidence="2" type="primary">yajL</name>
    <name evidence="2" type="ORF">NCTC10166_00521</name>
</gene>
<keyword evidence="2" id="KW-0645">Protease</keyword>
<dbReference type="PANTHER" id="PTHR48094:SF12">
    <property type="entry name" value="PARKINSON DISEASE PROTEIN 7 HOMOLOG"/>
    <property type="match status" value="1"/>
</dbReference>
<dbReference type="GO" id="GO:0005737">
    <property type="term" value="C:cytoplasm"/>
    <property type="evidence" value="ECO:0007669"/>
    <property type="project" value="TreeGrafter"/>
</dbReference>
<dbReference type="Proteomes" id="UP000289440">
    <property type="component" value="Chromosome"/>
</dbReference>
<dbReference type="PANTHER" id="PTHR48094">
    <property type="entry name" value="PROTEIN/NUCLEIC ACID DEGLYCASE DJ-1-RELATED"/>
    <property type="match status" value="1"/>
</dbReference>
<evidence type="ECO:0000313" key="3">
    <source>
        <dbReference type="Proteomes" id="UP000289440"/>
    </source>
</evidence>
<proteinExistence type="predicted"/>
<dbReference type="AlphaFoldDB" id="A0A449A5W1"/>
<dbReference type="SUPFAM" id="SSF52317">
    <property type="entry name" value="Class I glutamine amidotransferase-like"/>
    <property type="match status" value="1"/>
</dbReference>
<name>A0A449A5W1_9BACT</name>
<evidence type="ECO:0000259" key="1">
    <source>
        <dbReference type="Pfam" id="PF01965"/>
    </source>
</evidence>
<dbReference type="InterPro" id="IPR050325">
    <property type="entry name" value="Prot/Nucl_acid_deglycase"/>
</dbReference>
<dbReference type="CDD" id="cd03135">
    <property type="entry name" value="GATase1_DJ-1"/>
    <property type="match status" value="1"/>
</dbReference>
<sequence>MTKKMLVLIHDKFQDYELIAVLSTVIKAKTFENIDFYNFKNTKVFTGQFNLVNIKNTIFGSDLNIDDYEAVFIPGGQGAQLLRQDKKAFEIVEKFIKNDKWVFAICDAPNALFENNVFSSETKYTAYPIKDHIKGKNYVPENVVVDNKIVTARSPITAIELGLKIVEIFQGKNHKNIIQNELIGL</sequence>
<keyword evidence="2" id="KW-0378">Hydrolase</keyword>
<dbReference type="Pfam" id="PF01965">
    <property type="entry name" value="DJ-1_PfpI"/>
    <property type="match status" value="1"/>
</dbReference>
<dbReference type="EMBL" id="LR214951">
    <property type="protein sequence ID" value="VEU59543.1"/>
    <property type="molecule type" value="Genomic_DNA"/>
</dbReference>
<protein>
    <submittedName>
        <fullName evidence="2">Putative intracellular protease/amidase (Putative glutaminase)</fullName>
    </submittedName>
</protein>
<dbReference type="RefSeq" id="WP_129719927.1">
    <property type="nucleotide sequence ID" value="NZ_LR214951.1"/>
</dbReference>